<keyword evidence="8" id="KW-1185">Reference proteome</keyword>
<comment type="subcellular location">
    <subcellularLocation>
        <location evidence="1">Cell membrane</location>
        <topology evidence="1">Multi-pass membrane protein</topology>
    </subcellularLocation>
</comment>
<dbReference type="PANTHER" id="PTHR39087">
    <property type="entry name" value="UPF0104 MEMBRANE PROTEIN MJ1595"/>
    <property type="match status" value="1"/>
</dbReference>
<dbReference type="Pfam" id="PF03706">
    <property type="entry name" value="LPG_synthase_TM"/>
    <property type="match status" value="1"/>
</dbReference>
<dbReference type="NCBIfam" id="TIGR00374">
    <property type="entry name" value="flippase-like domain"/>
    <property type="match status" value="1"/>
</dbReference>
<dbReference type="PANTHER" id="PTHR39087:SF2">
    <property type="entry name" value="UPF0104 MEMBRANE PROTEIN MJ1595"/>
    <property type="match status" value="1"/>
</dbReference>
<comment type="caution">
    <text evidence="7">The sequence shown here is derived from an EMBL/GenBank/DDBJ whole genome shotgun (WGS) entry which is preliminary data.</text>
</comment>
<keyword evidence="2" id="KW-1003">Cell membrane</keyword>
<keyword evidence="4 6" id="KW-1133">Transmembrane helix</keyword>
<dbReference type="AlphaFoldDB" id="A0A926XXI5"/>
<reference evidence="7" key="1">
    <citation type="submission" date="2020-09" db="EMBL/GenBank/DDBJ databases">
        <authorList>
            <person name="Kim M.K."/>
        </authorList>
    </citation>
    <scope>NUCLEOTIDE SEQUENCE</scope>
    <source>
        <strain evidence="7">BT702</strain>
    </source>
</reference>
<evidence type="ECO:0000256" key="4">
    <source>
        <dbReference type="ARBA" id="ARBA00022989"/>
    </source>
</evidence>
<feature type="transmembrane region" description="Helical" evidence="6">
    <location>
        <begin position="222"/>
        <end position="244"/>
    </location>
</feature>
<name>A0A926XXI5_9BACT</name>
<feature type="transmembrane region" description="Helical" evidence="6">
    <location>
        <begin position="166"/>
        <end position="187"/>
    </location>
</feature>
<evidence type="ECO:0000313" key="7">
    <source>
        <dbReference type="EMBL" id="MBD2699767.1"/>
    </source>
</evidence>
<feature type="transmembrane region" description="Helical" evidence="6">
    <location>
        <begin position="126"/>
        <end position="145"/>
    </location>
</feature>
<feature type="transmembrane region" description="Helical" evidence="6">
    <location>
        <begin position="303"/>
        <end position="328"/>
    </location>
</feature>
<evidence type="ECO:0000256" key="3">
    <source>
        <dbReference type="ARBA" id="ARBA00022692"/>
    </source>
</evidence>
<keyword evidence="5 6" id="KW-0472">Membrane</keyword>
<evidence type="ECO:0000256" key="6">
    <source>
        <dbReference type="SAM" id="Phobius"/>
    </source>
</evidence>
<evidence type="ECO:0000313" key="8">
    <source>
        <dbReference type="Proteomes" id="UP000598820"/>
    </source>
</evidence>
<feature type="transmembrane region" description="Helical" evidence="6">
    <location>
        <begin position="40"/>
        <end position="56"/>
    </location>
</feature>
<evidence type="ECO:0000256" key="2">
    <source>
        <dbReference type="ARBA" id="ARBA00022475"/>
    </source>
</evidence>
<dbReference type="RefSeq" id="WP_190885613.1">
    <property type="nucleotide sequence ID" value="NZ_JACWZY010000002.1"/>
</dbReference>
<dbReference type="GO" id="GO:0005886">
    <property type="term" value="C:plasma membrane"/>
    <property type="evidence" value="ECO:0007669"/>
    <property type="project" value="UniProtKB-SubCell"/>
</dbReference>
<accession>A0A926XXI5</accession>
<evidence type="ECO:0000256" key="1">
    <source>
        <dbReference type="ARBA" id="ARBA00004651"/>
    </source>
</evidence>
<dbReference type="InterPro" id="IPR022791">
    <property type="entry name" value="L-PG_synthase/AglD"/>
</dbReference>
<sequence length="339" mass="37184">MNKPFVRQVLPILLAIGLLWYVLKDVPLAELAFQFKQANYRWLSVVLLFTGFYYLTRAARWNLTLQALGYQPSLFRSTIAILAGSLASMLIPGAGELTRCGTLQRTDGVPLAKGIGSVVAERVIDLLMLVVLICLTALLESARMVNYLTGLLTPITSRLPHTKSSGILMVGLLVGLAGCSGLLYWLWKREYLQRYAFVGRIIRIGRDVQVGFLSIRQLQQPLLFVVLTVMGNTLSFIIAYVLFFTSVQTLSLPPSAALTVVTVSSLGGLAVPTQGGLGTYHFLVSRVLMLYGMPETKAVVAATFMHAVQTAFSLLFSSVGVLILPMIIRRQISANQTIR</sequence>
<dbReference type="EMBL" id="JACWZY010000002">
    <property type="protein sequence ID" value="MBD2699767.1"/>
    <property type="molecule type" value="Genomic_DNA"/>
</dbReference>
<dbReference type="Proteomes" id="UP000598820">
    <property type="component" value="Unassembled WGS sequence"/>
</dbReference>
<gene>
    <name evidence="7" type="ORF">IC229_03905</name>
</gene>
<protein>
    <submittedName>
        <fullName evidence="7">Flippase-like domain-containing protein</fullName>
    </submittedName>
</protein>
<keyword evidence="3 6" id="KW-0812">Transmembrane</keyword>
<evidence type="ECO:0000256" key="5">
    <source>
        <dbReference type="ARBA" id="ARBA00023136"/>
    </source>
</evidence>
<organism evidence="7 8">
    <name type="scientific">Spirosoma profusum</name>
    <dbReference type="NCBI Taxonomy" id="2771354"/>
    <lineage>
        <taxon>Bacteria</taxon>
        <taxon>Pseudomonadati</taxon>
        <taxon>Bacteroidota</taxon>
        <taxon>Cytophagia</taxon>
        <taxon>Cytophagales</taxon>
        <taxon>Cytophagaceae</taxon>
        <taxon>Spirosoma</taxon>
    </lineage>
</organism>
<proteinExistence type="predicted"/>